<dbReference type="EMBL" id="QWET01000019">
    <property type="protein sequence ID" value="RIH63577.1"/>
    <property type="molecule type" value="Genomic_DNA"/>
</dbReference>
<dbReference type="OrthoDB" id="1493347at2"/>
<dbReference type="NCBIfam" id="TIGR02937">
    <property type="entry name" value="sigma70-ECF"/>
    <property type="match status" value="1"/>
</dbReference>
<keyword evidence="2" id="KW-0805">Transcription regulation</keyword>
<dbReference type="GO" id="GO:0016987">
    <property type="term" value="F:sigma factor activity"/>
    <property type="evidence" value="ECO:0007669"/>
    <property type="project" value="UniProtKB-KW"/>
</dbReference>
<dbReference type="Pfam" id="PF04542">
    <property type="entry name" value="Sigma70_r2"/>
    <property type="match status" value="1"/>
</dbReference>
<dbReference type="Proteomes" id="UP000266441">
    <property type="component" value="Unassembled WGS sequence"/>
</dbReference>
<dbReference type="InterPro" id="IPR007627">
    <property type="entry name" value="RNA_pol_sigma70_r2"/>
</dbReference>
<dbReference type="RefSeq" id="WP_119351545.1">
    <property type="nucleotide sequence ID" value="NZ_QWET01000019.1"/>
</dbReference>
<dbReference type="InterPro" id="IPR013324">
    <property type="entry name" value="RNA_pol_sigma_r3/r4-like"/>
</dbReference>
<evidence type="ECO:0000256" key="2">
    <source>
        <dbReference type="ARBA" id="ARBA00023015"/>
    </source>
</evidence>
<evidence type="ECO:0000259" key="6">
    <source>
        <dbReference type="Pfam" id="PF08281"/>
    </source>
</evidence>
<keyword evidence="3" id="KW-0731">Sigma factor</keyword>
<dbReference type="PANTHER" id="PTHR43133">
    <property type="entry name" value="RNA POLYMERASE ECF-TYPE SIGMA FACTO"/>
    <property type="match status" value="1"/>
</dbReference>
<dbReference type="Pfam" id="PF08281">
    <property type="entry name" value="Sigma70_r4_2"/>
    <property type="match status" value="1"/>
</dbReference>
<dbReference type="GO" id="GO:0003677">
    <property type="term" value="F:DNA binding"/>
    <property type="evidence" value="ECO:0007669"/>
    <property type="project" value="InterPro"/>
</dbReference>
<dbReference type="GO" id="GO:0006352">
    <property type="term" value="P:DNA-templated transcription initiation"/>
    <property type="evidence" value="ECO:0007669"/>
    <property type="project" value="InterPro"/>
</dbReference>
<dbReference type="InterPro" id="IPR039425">
    <property type="entry name" value="RNA_pol_sigma-70-like"/>
</dbReference>
<protein>
    <submittedName>
        <fullName evidence="7">RNA polymerase sigma-70 factor</fullName>
    </submittedName>
</protein>
<dbReference type="InterPro" id="IPR014327">
    <property type="entry name" value="RNA_pol_sigma70_bacteroid"/>
</dbReference>
<evidence type="ECO:0000313" key="8">
    <source>
        <dbReference type="Proteomes" id="UP000266441"/>
    </source>
</evidence>
<dbReference type="SUPFAM" id="SSF88946">
    <property type="entry name" value="Sigma2 domain of RNA polymerase sigma factors"/>
    <property type="match status" value="1"/>
</dbReference>
<name>A0A399CW09_9BACT</name>
<sequence>MQIIGGIAEKDLILRLKNGDQTAFELLFHFYYPGLVMYASQFTANLSDAEEIVQDFFVRFWEKHNQVLPCDSLKNYFFSSVKYGSLDFLKHQEIERKYVDEIVELSKHHLAYDTDLYVVSELQERLKQGIDLLPEKCREVFMMSRIQGLKNEEIAAELNISKRTVETQISKALKVLREELKDYVGLLFFLGI</sequence>
<organism evidence="7 8">
    <name type="scientific">Mariniphaga sediminis</name>
    <dbReference type="NCBI Taxonomy" id="1628158"/>
    <lineage>
        <taxon>Bacteria</taxon>
        <taxon>Pseudomonadati</taxon>
        <taxon>Bacteroidota</taxon>
        <taxon>Bacteroidia</taxon>
        <taxon>Marinilabiliales</taxon>
        <taxon>Prolixibacteraceae</taxon>
        <taxon>Mariniphaga</taxon>
    </lineage>
</organism>
<reference evidence="7 8" key="1">
    <citation type="journal article" date="2015" name="Int. J. Syst. Evol. Microbiol.">
        <title>Mariniphaga sediminis sp. nov., isolated from coastal sediment.</title>
        <authorList>
            <person name="Wang F.Q."/>
            <person name="Shen Q.Y."/>
            <person name="Chen G.J."/>
            <person name="Du Z.J."/>
        </authorList>
    </citation>
    <scope>NUCLEOTIDE SEQUENCE [LARGE SCALE GENOMIC DNA]</scope>
    <source>
        <strain evidence="7 8">SY21</strain>
    </source>
</reference>
<comment type="similarity">
    <text evidence="1">Belongs to the sigma-70 factor family. ECF subfamily.</text>
</comment>
<keyword evidence="8" id="KW-1185">Reference proteome</keyword>
<dbReference type="AlphaFoldDB" id="A0A399CW09"/>
<dbReference type="Gene3D" id="1.10.1740.10">
    <property type="match status" value="1"/>
</dbReference>
<comment type="caution">
    <text evidence="7">The sequence shown here is derived from an EMBL/GenBank/DDBJ whole genome shotgun (WGS) entry which is preliminary data.</text>
</comment>
<dbReference type="InterPro" id="IPR036388">
    <property type="entry name" value="WH-like_DNA-bd_sf"/>
</dbReference>
<dbReference type="InterPro" id="IPR013249">
    <property type="entry name" value="RNA_pol_sigma70_r4_t2"/>
</dbReference>
<dbReference type="Gene3D" id="1.10.10.10">
    <property type="entry name" value="Winged helix-like DNA-binding domain superfamily/Winged helix DNA-binding domain"/>
    <property type="match status" value="1"/>
</dbReference>
<evidence type="ECO:0000259" key="5">
    <source>
        <dbReference type="Pfam" id="PF04542"/>
    </source>
</evidence>
<gene>
    <name evidence="7" type="ORF">D1164_19305</name>
</gene>
<evidence type="ECO:0000256" key="1">
    <source>
        <dbReference type="ARBA" id="ARBA00010641"/>
    </source>
</evidence>
<evidence type="ECO:0000256" key="3">
    <source>
        <dbReference type="ARBA" id="ARBA00023082"/>
    </source>
</evidence>
<feature type="domain" description="RNA polymerase sigma factor 70 region 4 type 2" evidence="6">
    <location>
        <begin position="124"/>
        <end position="174"/>
    </location>
</feature>
<keyword evidence="4" id="KW-0804">Transcription</keyword>
<feature type="domain" description="RNA polymerase sigma-70 region 2" evidence="5">
    <location>
        <begin position="28"/>
        <end position="92"/>
    </location>
</feature>
<evidence type="ECO:0000313" key="7">
    <source>
        <dbReference type="EMBL" id="RIH63577.1"/>
    </source>
</evidence>
<dbReference type="SUPFAM" id="SSF88659">
    <property type="entry name" value="Sigma3 and sigma4 domains of RNA polymerase sigma factors"/>
    <property type="match status" value="1"/>
</dbReference>
<proteinExistence type="inferred from homology"/>
<dbReference type="CDD" id="cd06171">
    <property type="entry name" value="Sigma70_r4"/>
    <property type="match status" value="1"/>
</dbReference>
<dbReference type="InterPro" id="IPR013325">
    <property type="entry name" value="RNA_pol_sigma_r2"/>
</dbReference>
<accession>A0A399CW09</accession>
<dbReference type="NCBIfam" id="TIGR02985">
    <property type="entry name" value="Sig70_bacteroi1"/>
    <property type="match status" value="1"/>
</dbReference>
<dbReference type="InterPro" id="IPR014284">
    <property type="entry name" value="RNA_pol_sigma-70_dom"/>
</dbReference>
<evidence type="ECO:0000256" key="4">
    <source>
        <dbReference type="ARBA" id="ARBA00023163"/>
    </source>
</evidence>
<dbReference type="PANTHER" id="PTHR43133:SF46">
    <property type="entry name" value="RNA POLYMERASE SIGMA-70 FACTOR ECF SUBFAMILY"/>
    <property type="match status" value="1"/>
</dbReference>